<dbReference type="EMBL" id="MU864623">
    <property type="protein sequence ID" value="KAK4182679.1"/>
    <property type="molecule type" value="Genomic_DNA"/>
</dbReference>
<keyword evidence="3" id="KW-1185">Reference proteome</keyword>
<organism evidence="2 3">
    <name type="scientific">Podospora australis</name>
    <dbReference type="NCBI Taxonomy" id="1536484"/>
    <lineage>
        <taxon>Eukaryota</taxon>
        <taxon>Fungi</taxon>
        <taxon>Dikarya</taxon>
        <taxon>Ascomycota</taxon>
        <taxon>Pezizomycotina</taxon>
        <taxon>Sordariomycetes</taxon>
        <taxon>Sordariomycetidae</taxon>
        <taxon>Sordariales</taxon>
        <taxon>Podosporaceae</taxon>
        <taxon>Podospora</taxon>
    </lineage>
</organism>
<dbReference type="Gene3D" id="3.30.750.160">
    <property type="match status" value="1"/>
</dbReference>
<comment type="caution">
    <text evidence="2">The sequence shown here is derived from an EMBL/GenBank/DDBJ whole genome shotgun (WGS) entry which is preliminary data.</text>
</comment>
<sequence>MSKPEALRSNLDLVTIADEYINFLISQRDPDAWLTAWRLYCHLFVDGIHSPVGMVHPNVVEAIRHLSGWKILDSEEAASSVNSITVLGDDEPSRSKIVANTLAHLRDANKFGILSRWRNEVEPVYGPDTTVLFSVERAAASVFGIVHIWISTRSQTTANYAGMLDNTMAGGYRTGEDPIQTVIREAEEEASMPADLVRLRARSCGTISNFHYIDKYVKGEKYLAQTEVEYLYEVETPPDFVEISCRLHRTLEFPTMRGS</sequence>
<dbReference type="Gene3D" id="3.90.79.10">
    <property type="entry name" value="Nucleoside Triphosphate Pyrophosphohydrolase"/>
    <property type="match status" value="1"/>
</dbReference>
<feature type="domain" description="DUF4743" evidence="1">
    <location>
        <begin position="50"/>
        <end position="145"/>
    </location>
</feature>
<gene>
    <name evidence="2" type="ORF">QBC35DRAFT_478849</name>
</gene>
<evidence type="ECO:0000259" key="1">
    <source>
        <dbReference type="Pfam" id="PF15916"/>
    </source>
</evidence>
<reference evidence="2" key="1">
    <citation type="journal article" date="2023" name="Mol. Phylogenet. Evol.">
        <title>Genome-scale phylogeny and comparative genomics of the fungal order Sordariales.</title>
        <authorList>
            <person name="Hensen N."/>
            <person name="Bonometti L."/>
            <person name="Westerberg I."/>
            <person name="Brannstrom I.O."/>
            <person name="Guillou S."/>
            <person name="Cros-Aarteil S."/>
            <person name="Calhoun S."/>
            <person name="Haridas S."/>
            <person name="Kuo A."/>
            <person name="Mondo S."/>
            <person name="Pangilinan J."/>
            <person name="Riley R."/>
            <person name="LaButti K."/>
            <person name="Andreopoulos B."/>
            <person name="Lipzen A."/>
            <person name="Chen C."/>
            <person name="Yan M."/>
            <person name="Daum C."/>
            <person name="Ng V."/>
            <person name="Clum A."/>
            <person name="Steindorff A."/>
            <person name="Ohm R.A."/>
            <person name="Martin F."/>
            <person name="Silar P."/>
            <person name="Natvig D.O."/>
            <person name="Lalanne C."/>
            <person name="Gautier V."/>
            <person name="Ament-Velasquez S.L."/>
            <person name="Kruys A."/>
            <person name="Hutchinson M.I."/>
            <person name="Powell A.J."/>
            <person name="Barry K."/>
            <person name="Miller A.N."/>
            <person name="Grigoriev I.V."/>
            <person name="Debuchy R."/>
            <person name="Gladieux P."/>
            <person name="Hiltunen Thoren M."/>
            <person name="Johannesson H."/>
        </authorList>
    </citation>
    <scope>NUCLEOTIDE SEQUENCE</scope>
    <source>
        <strain evidence="2">PSN309</strain>
    </source>
</reference>
<name>A0AAN7ADL4_9PEZI</name>
<evidence type="ECO:0000313" key="3">
    <source>
        <dbReference type="Proteomes" id="UP001302126"/>
    </source>
</evidence>
<protein>
    <recommendedName>
        <fullName evidence="1">DUF4743 domain-containing protein</fullName>
    </recommendedName>
</protein>
<evidence type="ECO:0000313" key="2">
    <source>
        <dbReference type="EMBL" id="KAK4182679.1"/>
    </source>
</evidence>
<dbReference type="AlphaFoldDB" id="A0AAN7ADL4"/>
<dbReference type="SUPFAM" id="SSF55811">
    <property type="entry name" value="Nudix"/>
    <property type="match status" value="1"/>
</dbReference>
<dbReference type="InterPro" id="IPR015797">
    <property type="entry name" value="NUDIX_hydrolase-like_dom_sf"/>
</dbReference>
<accession>A0AAN7ADL4</accession>
<dbReference type="Proteomes" id="UP001302126">
    <property type="component" value="Unassembled WGS sequence"/>
</dbReference>
<dbReference type="Pfam" id="PF15916">
    <property type="entry name" value="DUF4743"/>
    <property type="match status" value="1"/>
</dbReference>
<reference evidence="2" key="2">
    <citation type="submission" date="2023-05" db="EMBL/GenBank/DDBJ databases">
        <authorList>
            <consortium name="Lawrence Berkeley National Laboratory"/>
            <person name="Steindorff A."/>
            <person name="Hensen N."/>
            <person name="Bonometti L."/>
            <person name="Westerberg I."/>
            <person name="Brannstrom I.O."/>
            <person name="Guillou S."/>
            <person name="Cros-Aarteil S."/>
            <person name="Calhoun S."/>
            <person name="Haridas S."/>
            <person name="Kuo A."/>
            <person name="Mondo S."/>
            <person name="Pangilinan J."/>
            <person name="Riley R."/>
            <person name="Labutti K."/>
            <person name="Andreopoulos B."/>
            <person name="Lipzen A."/>
            <person name="Chen C."/>
            <person name="Yanf M."/>
            <person name="Daum C."/>
            <person name="Ng V."/>
            <person name="Clum A."/>
            <person name="Ohm R."/>
            <person name="Martin F."/>
            <person name="Silar P."/>
            <person name="Natvig D."/>
            <person name="Lalanne C."/>
            <person name="Gautier V."/>
            <person name="Ament-Velasquez S.L."/>
            <person name="Kruys A."/>
            <person name="Hutchinson M.I."/>
            <person name="Powell A.J."/>
            <person name="Barry K."/>
            <person name="Miller A.N."/>
            <person name="Grigoriev I.V."/>
            <person name="Debuchy R."/>
            <person name="Gladieux P."/>
            <person name="Thoren M.H."/>
            <person name="Johannesson H."/>
        </authorList>
    </citation>
    <scope>NUCLEOTIDE SEQUENCE</scope>
    <source>
        <strain evidence="2">PSN309</strain>
    </source>
</reference>
<dbReference type="InterPro" id="IPR031804">
    <property type="entry name" value="DUF4743"/>
</dbReference>
<proteinExistence type="predicted"/>